<name>A0A0F9SAF6_9ZZZZ</name>
<reference evidence="1" key="1">
    <citation type="journal article" date="2015" name="Nature">
        <title>Complex archaea that bridge the gap between prokaryotes and eukaryotes.</title>
        <authorList>
            <person name="Spang A."/>
            <person name="Saw J.H."/>
            <person name="Jorgensen S.L."/>
            <person name="Zaremba-Niedzwiedzka K."/>
            <person name="Martijn J."/>
            <person name="Lind A.E."/>
            <person name="van Eijk R."/>
            <person name="Schleper C."/>
            <person name="Guy L."/>
            <person name="Ettema T.J."/>
        </authorList>
    </citation>
    <scope>NUCLEOTIDE SEQUENCE</scope>
</reference>
<dbReference type="AlphaFoldDB" id="A0A0F9SAF6"/>
<accession>A0A0F9SAF6</accession>
<comment type="caution">
    <text evidence="1">The sequence shown here is derived from an EMBL/GenBank/DDBJ whole genome shotgun (WGS) entry which is preliminary data.</text>
</comment>
<proteinExistence type="predicted"/>
<organism evidence="1">
    <name type="scientific">marine sediment metagenome</name>
    <dbReference type="NCBI Taxonomy" id="412755"/>
    <lineage>
        <taxon>unclassified sequences</taxon>
        <taxon>metagenomes</taxon>
        <taxon>ecological metagenomes</taxon>
    </lineage>
</organism>
<sequence length="88" mass="10344">MRKEEVEKRTPHSTSGEFKESGIIYKCNNYTFEKPFMGLTDYNMGLIENLKNKIKNVIDRSKIGERRVSFCIIIREKAQIKKNSMILI</sequence>
<dbReference type="EMBL" id="LAZR01002727">
    <property type="protein sequence ID" value="KKN26338.1"/>
    <property type="molecule type" value="Genomic_DNA"/>
</dbReference>
<gene>
    <name evidence="1" type="ORF">LCGC14_0875700</name>
</gene>
<evidence type="ECO:0000313" key="1">
    <source>
        <dbReference type="EMBL" id="KKN26338.1"/>
    </source>
</evidence>
<protein>
    <submittedName>
        <fullName evidence="1">Uncharacterized protein</fullName>
    </submittedName>
</protein>